<keyword evidence="3" id="KW-0175">Coiled coil</keyword>
<comment type="subcellular location">
    <subcellularLocation>
        <location evidence="1">Cytoplasm</location>
    </subcellularLocation>
</comment>
<feature type="coiled-coil region" evidence="3">
    <location>
        <begin position="175"/>
        <end position="202"/>
    </location>
</feature>
<keyword evidence="2" id="KW-0963">Cytoplasm</keyword>
<dbReference type="GO" id="GO:0035371">
    <property type="term" value="C:microtubule plus-end"/>
    <property type="evidence" value="ECO:0007669"/>
    <property type="project" value="TreeGrafter"/>
</dbReference>
<comment type="caution">
    <text evidence="5">The sequence shown here is derived from an EMBL/GenBank/DDBJ whole genome shotgun (WGS) entry which is preliminary data.</text>
</comment>
<dbReference type="PANTHER" id="PTHR46930">
    <property type="entry name" value="CDK5 REGULATORY SUBUNIT-ASSOCIATED PROTEIN 2"/>
    <property type="match status" value="1"/>
</dbReference>
<evidence type="ECO:0000256" key="3">
    <source>
        <dbReference type="SAM" id="Coils"/>
    </source>
</evidence>
<dbReference type="EMBL" id="JBBPFD010000015">
    <property type="protein sequence ID" value="KAK7896464.1"/>
    <property type="molecule type" value="Genomic_DNA"/>
</dbReference>
<evidence type="ECO:0000313" key="6">
    <source>
        <dbReference type="Proteomes" id="UP001460270"/>
    </source>
</evidence>
<dbReference type="InterPro" id="IPR042791">
    <property type="entry name" value="CDK5RAP2"/>
</dbReference>
<reference evidence="6" key="1">
    <citation type="submission" date="2024-04" db="EMBL/GenBank/DDBJ databases">
        <title>Salinicola lusitanus LLJ914,a marine bacterium isolated from the Okinawa Trough.</title>
        <authorList>
            <person name="Li J."/>
        </authorList>
    </citation>
    <scope>NUCLEOTIDE SEQUENCE [LARGE SCALE GENOMIC DNA]</scope>
</reference>
<proteinExistence type="predicted"/>
<evidence type="ECO:0000313" key="5">
    <source>
        <dbReference type="EMBL" id="KAK7896464.1"/>
    </source>
</evidence>
<organism evidence="5 6">
    <name type="scientific">Mugilogobius chulae</name>
    <name type="common">yellowstripe goby</name>
    <dbReference type="NCBI Taxonomy" id="88201"/>
    <lineage>
        <taxon>Eukaryota</taxon>
        <taxon>Metazoa</taxon>
        <taxon>Chordata</taxon>
        <taxon>Craniata</taxon>
        <taxon>Vertebrata</taxon>
        <taxon>Euteleostomi</taxon>
        <taxon>Actinopterygii</taxon>
        <taxon>Neopterygii</taxon>
        <taxon>Teleostei</taxon>
        <taxon>Neoteleostei</taxon>
        <taxon>Acanthomorphata</taxon>
        <taxon>Gobiaria</taxon>
        <taxon>Gobiiformes</taxon>
        <taxon>Gobioidei</taxon>
        <taxon>Gobiidae</taxon>
        <taxon>Gobionellinae</taxon>
        <taxon>Mugilogobius</taxon>
    </lineage>
</organism>
<dbReference type="GO" id="GO:0005737">
    <property type="term" value="C:cytoplasm"/>
    <property type="evidence" value="ECO:0007669"/>
    <property type="project" value="UniProtKB-SubCell"/>
</dbReference>
<dbReference type="GO" id="GO:0007099">
    <property type="term" value="P:centriole replication"/>
    <property type="evidence" value="ECO:0007669"/>
    <property type="project" value="TreeGrafter"/>
</dbReference>
<dbReference type="GO" id="GO:0097431">
    <property type="term" value="C:mitotic spindle pole"/>
    <property type="evidence" value="ECO:0007669"/>
    <property type="project" value="TreeGrafter"/>
</dbReference>
<dbReference type="GO" id="GO:0043015">
    <property type="term" value="F:gamma-tubulin binding"/>
    <property type="evidence" value="ECO:0007669"/>
    <property type="project" value="TreeGrafter"/>
</dbReference>
<evidence type="ECO:0000259" key="4">
    <source>
        <dbReference type="Pfam" id="PF07989"/>
    </source>
</evidence>
<evidence type="ECO:0000256" key="1">
    <source>
        <dbReference type="ARBA" id="ARBA00004496"/>
    </source>
</evidence>
<keyword evidence="6" id="KW-1185">Reference proteome</keyword>
<gene>
    <name evidence="5" type="ORF">WMY93_021789</name>
</gene>
<accession>A0AAW0NLR4</accession>
<feature type="domain" description="Centrosomin N-terminal motif 1" evidence="4">
    <location>
        <begin position="77"/>
        <end position="150"/>
    </location>
</feature>
<dbReference type="InterPro" id="IPR012943">
    <property type="entry name" value="Cnn_1N"/>
</dbReference>
<dbReference type="GO" id="GO:0007059">
    <property type="term" value="P:chromosome segregation"/>
    <property type="evidence" value="ECO:0007669"/>
    <property type="project" value="TreeGrafter"/>
</dbReference>
<protein>
    <recommendedName>
        <fullName evidence="4">Centrosomin N-terminal motif 1 domain-containing protein</fullName>
    </recommendedName>
</protein>
<dbReference type="Pfam" id="PF07989">
    <property type="entry name" value="Cnn_1N"/>
    <property type="match status" value="1"/>
</dbReference>
<dbReference type="GO" id="GO:0046600">
    <property type="term" value="P:negative regulation of centriole replication"/>
    <property type="evidence" value="ECO:0007669"/>
    <property type="project" value="TreeGrafter"/>
</dbReference>
<evidence type="ECO:0000256" key="2">
    <source>
        <dbReference type="ARBA" id="ARBA00022490"/>
    </source>
</evidence>
<sequence length="305" mass="35017">MTEPQQTICPSVKAFYIVRAVGHSLRLCVDYLRHVLRAQWNRPLCRLTNSMDGAQYSPESMTAPYFSEKMSPVKVLTMKDYENQITALKKENFNLKLRIYFMEERMQQKCDDSTEDIFKTNIELKVELESMKREMAEKQELLVSASKALEELAGRDSREPHQVREQAQREMEAMRDAFNEKIAVLEQSLQAAEMEIDRMASIAEQENVKYQHGKAASTLSASNSASPPKQINDLQQAWRRKTNSLDEANLQVKNCAAQTKDAPSAEKVKQLTDLIANKDLELETLRGELLTRRNKDPSEPQVSLW</sequence>
<dbReference type="GO" id="GO:0090266">
    <property type="term" value="P:regulation of mitotic cell cycle spindle assembly checkpoint"/>
    <property type="evidence" value="ECO:0007669"/>
    <property type="project" value="TreeGrafter"/>
</dbReference>
<feature type="coiled-coil region" evidence="3">
    <location>
        <begin position="78"/>
        <end position="148"/>
    </location>
</feature>
<dbReference type="GO" id="GO:0001578">
    <property type="term" value="P:microtubule bundle formation"/>
    <property type="evidence" value="ECO:0007669"/>
    <property type="project" value="TreeGrafter"/>
</dbReference>
<dbReference type="PANTHER" id="PTHR46930:SF1">
    <property type="entry name" value="CDK5 REGULATORY SUBUNIT-ASSOCIATED PROTEIN 2"/>
    <property type="match status" value="1"/>
</dbReference>
<dbReference type="GO" id="GO:0000132">
    <property type="term" value="P:establishment of mitotic spindle orientation"/>
    <property type="evidence" value="ECO:0007669"/>
    <property type="project" value="TreeGrafter"/>
</dbReference>
<dbReference type="Proteomes" id="UP001460270">
    <property type="component" value="Unassembled WGS sequence"/>
</dbReference>
<dbReference type="GO" id="GO:0008017">
    <property type="term" value="F:microtubule binding"/>
    <property type="evidence" value="ECO:0007669"/>
    <property type="project" value="TreeGrafter"/>
</dbReference>
<dbReference type="GO" id="GO:0000242">
    <property type="term" value="C:pericentriolar material"/>
    <property type="evidence" value="ECO:0007669"/>
    <property type="project" value="TreeGrafter"/>
</dbReference>
<name>A0AAW0NLR4_9GOBI</name>
<dbReference type="AlphaFoldDB" id="A0AAW0NLR4"/>